<dbReference type="PANTHER" id="PTHR43588:SF1">
    <property type="entry name" value="COBALT-PRECORRIN-8 METHYLMUTASE"/>
    <property type="match status" value="1"/>
</dbReference>
<evidence type="ECO:0000259" key="5">
    <source>
        <dbReference type="Pfam" id="PF02570"/>
    </source>
</evidence>
<comment type="pathway">
    <text evidence="1">Cofactor biosynthesis; adenosylcobalamin biosynthesis.</text>
</comment>
<dbReference type="EMBL" id="AE009439">
    <property type="protein sequence ID" value="AAM02409.1"/>
    <property type="molecule type" value="Genomic_DNA"/>
</dbReference>
<evidence type="ECO:0000256" key="1">
    <source>
        <dbReference type="ARBA" id="ARBA00004953"/>
    </source>
</evidence>
<organism evidence="6 7">
    <name type="scientific">Methanopyrus kandleri (strain AV19 / DSM 6324 / JCM 9639 / NBRC 100938)</name>
    <dbReference type="NCBI Taxonomy" id="190192"/>
    <lineage>
        <taxon>Archaea</taxon>
        <taxon>Methanobacteriati</taxon>
        <taxon>Methanobacteriota</taxon>
        <taxon>Methanomada group</taxon>
        <taxon>Methanopyri</taxon>
        <taxon>Methanopyrales</taxon>
        <taxon>Methanopyraceae</taxon>
        <taxon>Methanopyrus</taxon>
    </lineage>
</organism>
<dbReference type="EnsemblBacteria" id="AAM02409">
    <property type="protein sequence ID" value="AAM02409"/>
    <property type="gene ID" value="MK1196"/>
</dbReference>
<dbReference type="SUPFAM" id="SSF63965">
    <property type="entry name" value="Precorrin-8X methylmutase CbiC/CobH"/>
    <property type="match status" value="1"/>
</dbReference>
<dbReference type="Gene3D" id="3.40.50.10230">
    <property type="entry name" value="Cobalamin biosynthesis CobH/CbiC, precorrin-8X methylmutase"/>
    <property type="match status" value="1"/>
</dbReference>
<dbReference type="KEGG" id="mka:MK1196"/>
<dbReference type="UniPathway" id="UPA00148"/>
<dbReference type="InterPro" id="IPR003722">
    <property type="entry name" value="Cbl_synth_CobH/CbiC"/>
</dbReference>
<dbReference type="OrthoDB" id="374407at2157"/>
<evidence type="ECO:0000256" key="4">
    <source>
        <dbReference type="ARBA" id="ARBA00023235"/>
    </source>
</evidence>
<evidence type="ECO:0000256" key="2">
    <source>
        <dbReference type="ARBA" id="ARBA00009774"/>
    </source>
</evidence>
<dbReference type="FunCoup" id="Q8TW41">
    <property type="interactions" value="84"/>
</dbReference>
<evidence type="ECO:0000256" key="3">
    <source>
        <dbReference type="ARBA" id="ARBA00022573"/>
    </source>
</evidence>
<keyword evidence="3" id="KW-0169">Cobalamin biosynthesis</keyword>
<dbReference type="GO" id="GO:0009236">
    <property type="term" value="P:cobalamin biosynthetic process"/>
    <property type="evidence" value="ECO:0007669"/>
    <property type="project" value="UniProtKB-UniPathway"/>
</dbReference>
<protein>
    <submittedName>
        <fullName evidence="6">Precorrin isomerase</fullName>
    </submittedName>
</protein>
<comment type="similarity">
    <text evidence="2">Belongs to the CobH/CbiC family.</text>
</comment>
<dbReference type="GeneID" id="1477297"/>
<dbReference type="AlphaFoldDB" id="Q8TW41"/>
<keyword evidence="4 6" id="KW-0413">Isomerase</keyword>
<dbReference type="Pfam" id="PF02570">
    <property type="entry name" value="CbiC"/>
    <property type="match status" value="1"/>
</dbReference>
<dbReference type="InterPro" id="IPR036588">
    <property type="entry name" value="CobH/CbiC_sf"/>
</dbReference>
<accession>Q8TW41</accession>
<feature type="domain" description="Cobalamin biosynthesis precorrin-8X methylmutase CobH/CbiC" evidence="5">
    <location>
        <begin position="13"/>
        <end position="192"/>
    </location>
</feature>
<evidence type="ECO:0000313" key="6">
    <source>
        <dbReference type="EMBL" id="AAM02409.1"/>
    </source>
</evidence>
<dbReference type="PaxDb" id="190192-MK1196"/>
<name>Q8TW41_METKA</name>
<dbReference type="HOGENOM" id="CLU_1369539_0_0_2"/>
<evidence type="ECO:0000313" key="7">
    <source>
        <dbReference type="Proteomes" id="UP000001826"/>
    </source>
</evidence>
<dbReference type="GO" id="GO:0016993">
    <property type="term" value="F:precorrin-8X methylmutase activity"/>
    <property type="evidence" value="ECO:0007669"/>
    <property type="project" value="InterPro"/>
</dbReference>
<proteinExistence type="inferred from homology"/>
<keyword evidence="7" id="KW-1185">Reference proteome</keyword>
<dbReference type="RefSeq" id="WP_011019564.1">
    <property type="nucleotide sequence ID" value="NC_003551.1"/>
</dbReference>
<sequence length="199" mass="20974">MTLGERTGRGRSIAERSLERWTEKLGEPENLEDLLTLRLSHATWDPFVSETLMIEPSEEAVTEGLKSAEVVAADVGMVAAGIRRSVERLGLETVIASEVGERIPEDTVTGDGMRKILEDHRNVAVVVGNAPTAAEKVAEYPESIAVAVLFPVGIGAMEAKRAAMDAGIPVVTNVSVRGGTPLAVAAFNALADCVTGNAP</sequence>
<dbReference type="Proteomes" id="UP000001826">
    <property type="component" value="Chromosome"/>
</dbReference>
<dbReference type="InParanoid" id="Q8TW41"/>
<gene>
    <name evidence="6" type="primary">cobH</name>
    <name evidence="6" type="ordered locus">MK1196</name>
</gene>
<dbReference type="PANTHER" id="PTHR43588">
    <property type="entry name" value="COBALT-PRECORRIN-8 METHYLMUTASE"/>
    <property type="match status" value="1"/>
</dbReference>
<dbReference type="STRING" id="190192.MK1196"/>
<reference evidence="6 7" key="1">
    <citation type="journal article" date="2002" name="Proc. Natl. Acad. Sci. U.S.A.">
        <title>The complete genome of hyperthermophile Methanopyrus kandleri AV19 and monophyly of archaeal methanogens.</title>
        <authorList>
            <person name="Slesarev A.I."/>
            <person name="Mezhevaya K.V."/>
            <person name="Makarova K.S."/>
            <person name="Polushin N.N."/>
            <person name="Shcherbinina O.V."/>
            <person name="Shakhova V.V."/>
            <person name="Belova G.I."/>
            <person name="Aravind L."/>
            <person name="Natale D.A."/>
            <person name="Rogozin I.B."/>
            <person name="Tatusov R.L."/>
            <person name="Wolf Y.I."/>
            <person name="Stetter K.O."/>
            <person name="Malykh A.G."/>
            <person name="Koonin E.V."/>
            <person name="Kozyavkin S.A."/>
        </authorList>
    </citation>
    <scope>NUCLEOTIDE SEQUENCE [LARGE SCALE GENOMIC DNA]</scope>
    <source>
        <strain evidence="7">AV19 / DSM 6324 / JCM 9639 / NBRC 100938</strain>
    </source>
</reference>